<evidence type="ECO:0000313" key="6">
    <source>
        <dbReference type="Proteomes" id="UP000820818"/>
    </source>
</evidence>
<dbReference type="SUPFAM" id="SSF50891">
    <property type="entry name" value="Cyclophilin-like"/>
    <property type="match status" value="1"/>
</dbReference>
<keyword evidence="6" id="KW-1185">Reference proteome</keyword>
<dbReference type="InterPro" id="IPR002130">
    <property type="entry name" value="Cyclophilin-type_PPIase_dom"/>
</dbReference>
<dbReference type="CDD" id="cd00317">
    <property type="entry name" value="cyclophilin"/>
    <property type="match status" value="1"/>
</dbReference>
<proteinExistence type="predicted"/>
<organism evidence="5 6">
    <name type="scientific">Daphnia sinensis</name>
    <dbReference type="NCBI Taxonomy" id="1820382"/>
    <lineage>
        <taxon>Eukaryota</taxon>
        <taxon>Metazoa</taxon>
        <taxon>Ecdysozoa</taxon>
        <taxon>Arthropoda</taxon>
        <taxon>Crustacea</taxon>
        <taxon>Branchiopoda</taxon>
        <taxon>Diplostraca</taxon>
        <taxon>Cladocera</taxon>
        <taxon>Anomopoda</taxon>
        <taxon>Daphniidae</taxon>
        <taxon>Daphnia</taxon>
        <taxon>Daphnia similis group</taxon>
    </lineage>
</organism>
<dbReference type="PANTHER" id="PTHR45625:SF4">
    <property type="entry name" value="PEPTIDYLPROLYL ISOMERASE DOMAIN AND WD REPEAT-CONTAINING PROTEIN 1"/>
    <property type="match status" value="1"/>
</dbReference>
<dbReference type="PRINTS" id="PR00153">
    <property type="entry name" value="CSAPPISMRASE"/>
</dbReference>
<keyword evidence="3 5" id="KW-0413">Isomerase</keyword>
<dbReference type="Proteomes" id="UP000820818">
    <property type="component" value="Unassembled WGS sequence"/>
</dbReference>
<evidence type="ECO:0000313" key="5">
    <source>
        <dbReference type="EMBL" id="KAI9550585.1"/>
    </source>
</evidence>
<dbReference type="InterPro" id="IPR011030">
    <property type="entry name" value="Lipovitellin_superhlx_dom"/>
</dbReference>
<dbReference type="AlphaFoldDB" id="A0AAD5KUE6"/>
<dbReference type="InterPro" id="IPR029000">
    <property type="entry name" value="Cyclophilin-like_dom_sf"/>
</dbReference>
<gene>
    <name evidence="5" type="ORF">GHT06_005832</name>
</gene>
<protein>
    <recommendedName>
        <fullName evidence="1">peptidylprolyl isomerase</fullName>
        <ecNumber evidence="1">5.2.1.8</ecNumber>
    </recommendedName>
</protein>
<dbReference type="Pfam" id="PF00160">
    <property type="entry name" value="Pro_isomerase"/>
    <property type="match status" value="1"/>
</dbReference>
<dbReference type="PANTHER" id="PTHR45625">
    <property type="entry name" value="PEPTIDYL-PROLYL CIS-TRANS ISOMERASE-RELATED"/>
    <property type="match status" value="1"/>
</dbReference>
<keyword evidence="2" id="KW-0697">Rotamase</keyword>
<comment type="caution">
    <text evidence="5">The sequence shown here is derived from an EMBL/GenBank/DDBJ whole genome shotgun (WGS) entry which is preliminary data.</text>
</comment>
<feature type="domain" description="PPIase cyclophilin-type" evidence="4">
    <location>
        <begin position="354"/>
        <end position="483"/>
    </location>
</feature>
<sequence length="483" mass="54001">MEAVGKCGTAKRLKDLCTISTFKKSDSVLLSGQVYGIYRYGMRDTFTYESIKKMLSFVTEVDYPHHVRMVAAQYLGRLKAKMDSTITNPIGQIALTERNPDIRMALAKALGKAYNPAFVLPTIETLWRQETDYRVKAMTDSDLDLSTRQLMMGTTLKWTRLYPRQRDSVNLSLQNAYKSATNPYEKARLLRGLAEYGWNYPLLRDEAQNTANPAIVRTAATEAIASINASPDFFRIFKGYSTVVKRELKSILFSLVYTADAGVAAVAAESIRDPAALLNIKLMKDSVSNLYRTMQSLKLPQELETYESIRQTINYIEDTSAVAKKKSMNQRIVDWGIITSLSDQATATIKTSKGEIKLKLLVRNAPISVANFVSLARTGFFNNKVFHRVVPNFVIQTGCPRGDGYGSLDYTISSELTPMHYDTEGYVGMASAGNHTECSQWFITHSPTIHLDPNYTIFAKVIEGMDVVHKMTVGDIVEGVSIN</sequence>
<reference evidence="5" key="1">
    <citation type="submission" date="2022-05" db="EMBL/GenBank/DDBJ databases">
        <title>A multi-omics perspective on studying reproductive biology in Daphnia sinensis.</title>
        <authorList>
            <person name="Jia J."/>
        </authorList>
    </citation>
    <scope>NUCLEOTIDE SEQUENCE</scope>
    <source>
        <strain evidence="5">WSL</strain>
    </source>
</reference>
<dbReference type="GO" id="GO:0003755">
    <property type="term" value="F:peptidyl-prolyl cis-trans isomerase activity"/>
    <property type="evidence" value="ECO:0007669"/>
    <property type="project" value="UniProtKB-KW"/>
</dbReference>
<name>A0AAD5KUE6_9CRUS</name>
<evidence type="ECO:0000256" key="2">
    <source>
        <dbReference type="ARBA" id="ARBA00023110"/>
    </source>
</evidence>
<dbReference type="SUPFAM" id="SSF48431">
    <property type="entry name" value="Lipovitellin-phosvitin complex, superhelical domain"/>
    <property type="match status" value="1"/>
</dbReference>
<dbReference type="EC" id="5.2.1.8" evidence="1"/>
<dbReference type="EMBL" id="WJBH02000119">
    <property type="protein sequence ID" value="KAI9550585.1"/>
    <property type="molecule type" value="Genomic_DNA"/>
</dbReference>
<accession>A0AAD5KUE6</accession>
<dbReference type="InterPro" id="IPR044666">
    <property type="entry name" value="Cyclophilin_A-like"/>
</dbReference>
<evidence type="ECO:0000256" key="3">
    <source>
        <dbReference type="ARBA" id="ARBA00023235"/>
    </source>
</evidence>
<evidence type="ECO:0000256" key="1">
    <source>
        <dbReference type="ARBA" id="ARBA00013194"/>
    </source>
</evidence>
<evidence type="ECO:0000259" key="4">
    <source>
        <dbReference type="PROSITE" id="PS50072"/>
    </source>
</evidence>
<dbReference type="PROSITE" id="PS50072">
    <property type="entry name" value="CSA_PPIASE_2"/>
    <property type="match status" value="1"/>
</dbReference>
<dbReference type="Gene3D" id="2.40.100.10">
    <property type="entry name" value="Cyclophilin-like"/>
    <property type="match status" value="1"/>
</dbReference>